<proteinExistence type="predicted"/>
<gene>
    <name evidence="1" type="ORF">SAMN05192543_11542</name>
</gene>
<dbReference type="AlphaFoldDB" id="A0A1I3W143"/>
<evidence type="ECO:0000313" key="2">
    <source>
        <dbReference type="Proteomes" id="UP000199548"/>
    </source>
</evidence>
<evidence type="ECO:0000313" key="1">
    <source>
        <dbReference type="EMBL" id="SFK00151.1"/>
    </source>
</evidence>
<organism evidence="1 2">
    <name type="scientific">Paraburkholderia megapolitana</name>
    <dbReference type="NCBI Taxonomy" id="420953"/>
    <lineage>
        <taxon>Bacteria</taxon>
        <taxon>Pseudomonadati</taxon>
        <taxon>Pseudomonadota</taxon>
        <taxon>Betaproteobacteria</taxon>
        <taxon>Burkholderiales</taxon>
        <taxon>Burkholderiaceae</taxon>
        <taxon>Paraburkholderia</taxon>
    </lineage>
</organism>
<name>A0A1I3W143_9BURK</name>
<accession>A0A1I3W143</accession>
<sequence>MAMERWSGALRYAASQGYRESGIACVGLSGSNVCRGPGKEHPGLFNGFHG</sequence>
<protein>
    <submittedName>
        <fullName evidence="1">Uncharacterized protein</fullName>
    </submittedName>
</protein>
<keyword evidence="2" id="KW-1185">Reference proteome</keyword>
<dbReference type="EMBL" id="FOQU01000015">
    <property type="protein sequence ID" value="SFK00151.1"/>
    <property type="molecule type" value="Genomic_DNA"/>
</dbReference>
<reference evidence="1 2" key="1">
    <citation type="submission" date="2016-10" db="EMBL/GenBank/DDBJ databases">
        <authorList>
            <person name="de Groot N.N."/>
        </authorList>
    </citation>
    <scope>NUCLEOTIDE SEQUENCE [LARGE SCALE GENOMIC DNA]</scope>
    <source>
        <strain evidence="1 2">LMG 23650</strain>
    </source>
</reference>
<dbReference type="Proteomes" id="UP000199548">
    <property type="component" value="Unassembled WGS sequence"/>
</dbReference>